<sequence length="282" mass="31078">MERWIMSISLLTLACLVSYAAAQSAENVQAYMVYLFAKDSNWDLNAAHAFCATWDADKPYEWRSKYNWTNFGDPNGPVGKEACGKCVQVTNTATGDETIVRIVGPSNWGLNLDKPVFDQLDSDGQGHVRGHLIVNYKFVDCDPKPSGPGEYNVTAYYSKDYNPVGNDWAYPPHAACAAMDGDKPLEWRNKYGWTGYCGKYASSNLEDTCGKCLKVTNTDTKDSEIVRIVDTCGSQALVLDKETGFDPIDTNGAGYLAGHLIVDYEFVDCEDEVGSPVAVYSQ</sequence>
<accession>A0ABR2B660</accession>
<evidence type="ECO:0000313" key="5">
    <source>
        <dbReference type="Proteomes" id="UP001472677"/>
    </source>
</evidence>
<evidence type="ECO:0000313" key="4">
    <source>
        <dbReference type="EMBL" id="KAK8502390.1"/>
    </source>
</evidence>
<dbReference type="PRINTS" id="PR00602">
    <property type="entry name" value="BARWIN"/>
</dbReference>
<dbReference type="PROSITE" id="PS00771">
    <property type="entry name" value="BARWIN_1"/>
    <property type="match status" value="1"/>
</dbReference>
<keyword evidence="1" id="KW-1015">Disulfide bond</keyword>
<dbReference type="Gene3D" id="2.40.40.10">
    <property type="entry name" value="RlpA-like domain"/>
    <property type="match status" value="2"/>
</dbReference>
<dbReference type="InterPro" id="IPR036908">
    <property type="entry name" value="RlpA-like_sf"/>
</dbReference>
<evidence type="ECO:0000259" key="3">
    <source>
        <dbReference type="PROSITE" id="PS51174"/>
    </source>
</evidence>
<dbReference type="PROSITE" id="PS51257">
    <property type="entry name" value="PROKAR_LIPOPROTEIN"/>
    <property type="match status" value="1"/>
</dbReference>
<dbReference type="PROSITE" id="PS51174">
    <property type="entry name" value="BARWIN_3"/>
    <property type="match status" value="2"/>
</dbReference>
<dbReference type="SUPFAM" id="SSF50685">
    <property type="entry name" value="Barwin-like endoglucanases"/>
    <property type="match status" value="2"/>
</dbReference>
<feature type="domain" description="Barwin" evidence="3">
    <location>
        <begin position="23"/>
        <end position="143"/>
    </location>
</feature>
<comment type="caution">
    <text evidence="4">The sequence shown here is derived from an EMBL/GenBank/DDBJ whole genome shotgun (WGS) entry which is preliminary data.</text>
</comment>
<reference evidence="4 5" key="1">
    <citation type="journal article" date="2024" name="G3 (Bethesda)">
        <title>Genome assembly of Hibiscus sabdariffa L. provides insights into metabolisms of medicinal natural products.</title>
        <authorList>
            <person name="Kim T."/>
        </authorList>
    </citation>
    <scope>NUCLEOTIDE SEQUENCE [LARGE SCALE GENOMIC DNA]</scope>
    <source>
        <strain evidence="4">TK-2024</strain>
        <tissue evidence="4">Old leaves</tissue>
    </source>
</reference>
<dbReference type="PANTHER" id="PTHR46351">
    <property type="entry name" value="WOUND-INDUCED PROTEIN WIN2"/>
    <property type="match status" value="1"/>
</dbReference>
<dbReference type="InterPro" id="IPR018226">
    <property type="entry name" value="Barwin_CS"/>
</dbReference>
<feature type="domain" description="Barwin" evidence="3">
    <location>
        <begin position="148"/>
        <end position="271"/>
    </location>
</feature>
<keyword evidence="2" id="KW-0732">Signal</keyword>
<protein>
    <recommendedName>
        <fullName evidence="3">Barwin domain-containing protein</fullName>
    </recommendedName>
</protein>
<dbReference type="InterPro" id="IPR001153">
    <property type="entry name" value="Barwin_dom"/>
</dbReference>
<dbReference type="InterPro" id="IPR044301">
    <property type="entry name" value="PR4"/>
</dbReference>
<gene>
    <name evidence="4" type="ORF">V6N12_046176</name>
</gene>
<organism evidence="4 5">
    <name type="scientific">Hibiscus sabdariffa</name>
    <name type="common">roselle</name>
    <dbReference type="NCBI Taxonomy" id="183260"/>
    <lineage>
        <taxon>Eukaryota</taxon>
        <taxon>Viridiplantae</taxon>
        <taxon>Streptophyta</taxon>
        <taxon>Embryophyta</taxon>
        <taxon>Tracheophyta</taxon>
        <taxon>Spermatophyta</taxon>
        <taxon>Magnoliopsida</taxon>
        <taxon>eudicotyledons</taxon>
        <taxon>Gunneridae</taxon>
        <taxon>Pentapetalae</taxon>
        <taxon>rosids</taxon>
        <taxon>malvids</taxon>
        <taxon>Malvales</taxon>
        <taxon>Malvaceae</taxon>
        <taxon>Malvoideae</taxon>
        <taxon>Hibiscus</taxon>
    </lineage>
</organism>
<dbReference type="Proteomes" id="UP001472677">
    <property type="component" value="Unassembled WGS sequence"/>
</dbReference>
<dbReference type="Pfam" id="PF00967">
    <property type="entry name" value="Barwin"/>
    <property type="match status" value="2"/>
</dbReference>
<name>A0ABR2B660_9ROSI</name>
<dbReference type="EMBL" id="JBBPBM010000170">
    <property type="protein sequence ID" value="KAK8502390.1"/>
    <property type="molecule type" value="Genomic_DNA"/>
</dbReference>
<evidence type="ECO:0000256" key="1">
    <source>
        <dbReference type="ARBA" id="ARBA00023157"/>
    </source>
</evidence>
<feature type="chain" id="PRO_5045279990" description="Barwin domain-containing protein" evidence="2">
    <location>
        <begin position="23"/>
        <end position="282"/>
    </location>
</feature>
<feature type="signal peptide" evidence="2">
    <location>
        <begin position="1"/>
        <end position="22"/>
    </location>
</feature>
<dbReference type="PROSITE" id="PS00772">
    <property type="entry name" value="BARWIN_2"/>
    <property type="match status" value="1"/>
</dbReference>
<keyword evidence="5" id="KW-1185">Reference proteome</keyword>
<dbReference type="PANTHER" id="PTHR46351:SF3">
    <property type="entry name" value="WOUND-INDUCED PROTEIN WIN2"/>
    <property type="match status" value="1"/>
</dbReference>
<proteinExistence type="predicted"/>
<evidence type="ECO:0000256" key="2">
    <source>
        <dbReference type="SAM" id="SignalP"/>
    </source>
</evidence>